<dbReference type="GO" id="GO:0016020">
    <property type="term" value="C:membrane"/>
    <property type="evidence" value="ECO:0007669"/>
    <property type="project" value="UniProtKB-SubCell"/>
</dbReference>
<reference evidence="10 11" key="1">
    <citation type="submission" date="2017-12" db="EMBL/GenBank/DDBJ databases">
        <title>Sequencing, de novo assembly and annotation of complete genome of a new Thraustochytrid species, strain FCC1311.</title>
        <authorList>
            <person name="Sedici K."/>
            <person name="Godart F."/>
            <person name="Aiese Cigliano R."/>
            <person name="Sanseverino W."/>
            <person name="Barakat M."/>
            <person name="Ortet P."/>
            <person name="Marechal E."/>
            <person name="Cagnac O."/>
            <person name="Amato A."/>
        </authorList>
    </citation>
    <scope>NUCLEOTIDE SEQUENCE [LARGE SCALE GENOMIC DNA]</scope>
</reference>
<evidence type="ECO:0000256" key="3">
    <source>
        <dbReference type="ARBA" id="ARBA00022692"/>
    </source>
</evidence>
<feature type="compositionally biased region" description="Basic residues" evidence="8">
    <location>
        <begin position="219"/>
        <end position="230"/>
    </location>
</feature>
<keyword evidence="4" id="KW-0677">Repeat</keyword>
<dbReference type="SMART" id="SM00679">
    <property type="entry name" value="CTNS"/>
    <property type="match status" value="2"/>
</dbReference>
<dbReference type="OrthoDB" id="271506at2759"/>
<evidence type="ECO:0000313" key="11">
    <source>
        <dbReference type="Proteomes" id="UP000241890"/>
    </source>
</evidence>
<feature type="compositionally biased region" description="Basic and acidic residues" evidence="8">
    <location>
        <begin position="150"/>
        <end position="162"/>
    </location>
</feature>
<feature type="region of interest" description="Disordered" evidence="8">
    <location>
        <begin position="200"/>
        <end position="234"/>
    </location>
</feature>
<gene>
    <name evidence="10" type="ORF">FCC1311_068052</name>
</gene>
<feature type="compositionally biased region" description="Low complexity" evidence="8">
    <location>
        <begin position="81"/>
        <end position="91"/>
    </location>
</feature>
<dbReference type="InterPro" id="IPR016817">
    <property type="entry name" value="MannP-dilichol_defect-1"/>
</dbReference>
<feature type="region of interest" description="Disordered" evidence="8">
    <location>
        <begin position="47"/>
        <end position="180"/>
    </location>
</feature>
<name>A0A2R5GIZ9_9STRA</name>
<feature type="transmembrane region" description="Helical" evidence="9">
    <location>
        <begin position="447"/>
        <end position="468"/>
    </location>
</feature>
<evidence type="ECO:0000256" key="2">
    <source>
        <dbReference type="ARBA" id="ARBA00022448"/>
    </source>
</evidence>
<evidence type="ECO:0000256" key="7">
    <source>
        <dbReference type="ARBA" id="ARBA00038475"/>
    </source>
</evidence>
<dbReference type="Gene3D" id="1.20.1280.290">
    <property type="match status" value="1"/>
</dbReference>
<feature type="transmembrane region" description="Helical" evidence="9">
    <location>
        <begin position="359"/>
        <end position="380"/>
    </location>
</feature>
<accession>A0A2R5GIZ9</accession>
<keyword evidence="6 9" id="KW-0472">Membrane</keyword>
<feature type="compositionally biased region" description="Basic and acidic residues" evidence="8">
    <location>
        <begin position="92"/>
        <end position="101"/>
    </location>
</feature>
<feature type="compositionally biased region" description="Acidic residues" evidence="8">
    <location>
        <begin position="117"/>
        <end position="127"/>
    </location>
</feature>
<dbReference type="PANTHER" id="PTHR12226">
    <property type="entry name" value="MANNOSE-P-DOLICHOL UTILIZATION DEFECT 1 LEC35 -RELATED"/>
    <property type="match status" value="1"/>
</dbReference>
<organism evidence="10 11">
    <name type="scientific">Hondaea fermentalgiana</name>
    <dbReference type="NCBI Taxonomy" id="2315210"/>
    <lineage>
        <taxon>Eukaryota</taxon>
        <taxon>Sar</taxon>
        <taxon>Stramenopiles</taxon>
        <taxon>Bigyra</taxon>
        <taxon>Labyrinthulomycetes</taxon>
        <taxon>Thraustochytrida</taxon>
        <taxon>Thraustochytriidae</taxon>
        <taxon>Hondaea</taxon>
    </lineage>
</organism>
<evidence type="ECO:0000256" key="4">
    <source>
        <dbReference type="ARBA" id="ARBA00022737"/>
    </source>
</evidence>
<dbReference type="EMBL" id="BEYU01000078">
    <property type="protein sequence ID" value="GBG30585.1"/>
    <property type="molecule type" value="Genomic_DNA"/>
</dbReference>
<sequence>MGGQEVGFEDEDAQLDAAEAAREEREMAGMSQAEREDYLAVKAERAAEKNTMLRSQLGVYSKKPALNNRGKGRKNKKKSSSQRQQQQQLGGLHEDSELSDKDDGDDENDDHYSDSEHLDEDNVDDAEALGAHAKGTARHGGGKSRRKAQRQKELNMERETRRALKNNKKSKNQLGAVDVEAEERRQSRLLKLRALQRELDDSDDESVPQSGSLLERLRGTHGFRSSKRRPRNSEDIDDTPLPIALWIFLIFTIVAIDRSVKFLAAHADPVIVSKVLGAVLITGSFGVKVPQIASIMDAKTVKGLSSVKSYTAIQALVLTVAYSLANKHPFTSWGDSLSVLIQELIIVGLMWTYGETSLITQVALSLGFLGFVGTVASFTLNTRPEKLWALPLLSSVISLSGTIPQIIENFNNQHTGALSFVTQLMVFLGVVARVFTTLTEVNDPVVLGAFVLSSVVNGVLLAQIFLYWGNTKRVLAKEAAKRRKSKSS</sequence>
<dbReference type="Pfam" id="PF04193">
    <property type="entry name" value="PQ-loop"/>
    <property type="match status" value="2"/>
</dbReference>
<comment type="subcellular location">
    <subcellularLocation>
        <location evidence="1">Membrane</location>
        <topology evidence="1">Multi-pass membrane protein</topology>
    </subcellularLocation>
</comment>
<feature type="compositionally biased region" description="Basic residues" evidence="8">
    <location>
        <begin position="70"/>
        <end position="80"/>
    </location>
</feature>
<dbReference type="AlphaFoldDB" id="A0A2R5GIZ9"/>
<dbReference type="PANTHER" id="PTHR12226:SF2">
    <property type="entry name" value="MANNOSE-P-DOLICHOL UTILIZATION DEFECT 1 PROTEIN"/>
    <property type="match status" value="1"/>
</dbReference>
<feature type="region of interest" description="Disordered" evidence="8">
    <location>
        <begin position="1"/>
        <end position="35"/>
    </location>
</feature>
<proteinExistence type="inferred from homology"/>
<feature type="compositionally biased region" description="Basic and acidic residues" evidence="8">
    <location>
        <begin position="19"/>
        <end position="35"/>
    </location>
</feature>
<feature type="compositionally biased region" description="Basic residues" evidence="8">
    <location>
        <begin position="135"/>
        <end position="149"/>
    </location>
</feature>
<keyword evidence="11" id="KW-1185">Reference proteome</keyword>
<keyword evidence="3 9" id="KW-0812">Transmembrane</keyword>
<comment type="caution">
    <text evidence="10">The sequence shown here is derived from an EMBL/GenBank/DDBJ whole genome shotgun (WGS) entry which is preliminary data.</text>
</comment>
<evidence type="ECO:0000256" key="1">
    <source>
        <dbReference type="ARBA" id="ARBA00004141"/>
    </source>
</evidence>
<evidence type="ECO:0000313" key="10">
    <source>
        <dbReference type="EMBL" id="GBG30585.1"/>
    </source>
</evidence>
<keyword evidence="2" id="KW-0813">Transport</keyword>
<evidence type="ECO:0000256" key="8">
    <source>
        <dbReference type="SAM" id="MobiDB-lite"/>
    </source>
</evidence>
<feature type="transmembrane region" description="Helical" evidence="9">
    <location>
        <begin position="413"/>
        <end position="435"/>
    </location>
</feature>
<comment type="similarity">
    <text evidence="7">Belongs to the MPDU1 (TC 2.A.43.3) family.</text>
</comment>
<keyword evidence="5 9" id="KW-1133">Transmembrane helix</keyword>
<dbReference type="InParanoid" id="A0A2R5GIZ9"/>
<protein>
    <submittedName>
        <fullName evidence="10">Mannose-P-dolichol utilization defect 1 protein-like 1</fullName>
    </submittedName>
</protein>
<evidence type="ECO:0000256" key="6">
    <source>
        <dbReference type="ARBA" id="ARBA00023136"/>
    </source>
</evidence>
<dbReference type="InterPro" id="IPR006603">
    <property type="entry name" value="PQ-loop_rpt"/>
</dbReference>
<evidence type="ECO:0000256" key="5">
    <source>
        <dbReference type="ARBA" id="ARBA00022989"/>
    </source>
</evidence>
<dbReference type="Proteomes" id="UP000241890">
    <property type="component" value="Unassembled WGS sequence"/>
</dbReference>
<evidence type="ECO:0000256" key="9">
    <source>
        <dbReference type="SAM" id="Phobius"/>
    </source>
</evidence>